<organism evidence="2">
    <name type="scientific">Arundo donax</name>
    <name type="common">Giant reed</name>
    <name type="synonym">Donax arundinaceus</name>
    <dbReference type="NCBI Taxonomy" id="35708"/>
    <lineage>
        <taxon>Eukaryota</taxon>
        <taxon>Viridiplantae</taxon>
        <taxon>Streptophyta</taxon>
        <taxon>Embryophyta</taxon>
        <taxon>Tracheophyta</taxon>
        <taxon>Spermatophyta</taxon>
        <taxon>Magnoliopsida</taxon>
        <taxon>Liliopsida</taxon>
        <taxon>Poales</taxon>
        <taxon>Poaceae</taxon>
        <taxon>PACMAD clade</taxon>
        <taxon>Arundinoideae</taxon>
        <taxon>Arundineae</taxon>
        <taxon>Arundo</taxon>
    </lineage>
</organism>
<sequence>MERVIRLGGDSGGMTMLVRCEGSASSALAWGVGVESGGDLGLGSAAAIKASTGPCWSSWCPPGAGACSWGGGSGGRGRLDLGLGLGLGSGVEEEEEDVGLRVRDERRVRPRGADEQERAAWEATAKANSRLRPARTPERRTKEPPPLPASSSMRSSLMAPPWYSLALKSPPLPSSSKLPLESEIDEGRRR</sequence>
<evidence type="ECO:0000313" key="2">
    <source>
        <dbReference type="EMBL" id="JAE10645.1"/>
    </source>
</evidence>
<dbReference type="EMBL" id="GBRH01187251">
    <property type="protein sequence ID" value="JAE10645.1"/>
    <property type="molecule type" value="Transcribed_RNA"/>
</dbReference>
<feature type="region of interest" description="Disordered" evidence="1">
    <location>
        <begin position="108"/>
        <end position="190"/>
    </location>
</feature>
<proteinExistence type="predicted"/>
<protein>
    <submittedName>
        <fullName evidence="2">Uncharacterized protein</fullName>
    </submittedName>
</protein>
<feature type="compositionally biased region" description="Low complexity" evidence="1">
    <location>
        <begin position="164"/>
        <end position="179"/>
    </location>
</feature>
<feature type="compositionally biased region" description="Basic and acidic residues" evidence="1">
    <location>
        <begin position="108"/>
        <end position="120"/>
    </location>
</feature>
<accession>A0A0A9FCC2</accession>
<reference evidence="2" key="1">
    <citation type="submission" date="2014-09" db="EMBL/GenBank/DDBJ databases">
        <authorList>
            <person name="Magalhaes I.L.F."/>
            <person name="Oliveira U."/>
            <person name="Santos F.R."/>
            <person name="Vidigal T.H.D.A."/>
            <person name="Brescovit A.D."/>
            <person name="Santos A.J."/>
        </authorList>
    </citation>
    <scope>NUCLEOTIDE SEQUENCE</scope>
    <source>
        <tissue evidence="2">Shoot tissue taken approximately 20 cm above the soil surface</tissue>
    </source>
</reference>
<name>A0A0A9FCC2_ARUDO</name>
<reference evidence="2" key="2">
    <citation type="journal article" date="2015" name="Data Brief">
        <title>Shoot transcriptome of the giant reed, Arundo donax.</title>
        <authorList>
            <person name="Barrero R.A."/>
            <person name="Guerrero F.D."/>
            <person name="Moolhuijzen P."/>
            <person name="Goolsby J.A."/>
            <person name="Tidwell J."/>
            <person name="Bellgard S.E."/>
            <person name="Bellgard M.I."/>
        </authorList>
    </citation>
    <scope>NUCLEOTIDE SEQUENCE</scope>
    <source>
        <tissue evidence="2">Shoot tissue taken approximately 20 cm above the soil surface</tissue>
    </source>
</reference>
<dbReference type="AlphaFoldDB" id="A0A0A9FCC2"/>
<evidence type="ECO:0000256" key="1">
    <source>
        <dbReference type="SAM" id="MobiDB-lite"/>
    </source>
</evidence>